<protein>
    <submittedName>
        <fullName evidence="4">Protein root UVB sensitive 2, chloroplastic</fullName>
    </submittedName>
</protein>
<evidence type="ECO:0000256" key="1">
    <source>
        <dbReference type="ARBA" id="ARBA00007558"/>
    </source>
</evidence>
<dbReference type="Proteomes" id="UP000251960">
    <property type="component" value="Chromosome 6"/>
</dbReference>
<evidence type="ECO:0000256" key="2">
    <source>
        <dbReference type="SAM" id="MobiDB-lite"/>
    </source>
</evidence>
<gene>
    <name evidence="4" type="primary">RUS2_0</name>
    <name evidence="4" type="ORF">Zm00014a_032737</name>
</gene>
<comment type="similarity">
    <text evidence="1">Belongs to the RUS1 family.</text>
</comment>
<feature type="domain" description="Protein root UVB sensitive/RUS" evidence="3">
    <location>
        <begin position="68"/>
        <end position="213"/>
    </location>
</feature>
<dbReference type="InterPro" id="IPR054549">
    <property type="entry name" value="UVB_sens_RUS_dom"/>
</dbReference>
<dbReference type="Pfam" id="PF04884">
    <property type="entry name" value="UVB_sens_prot"/>
    <property type="match status" value="2"/>
</dbReference>
<dbReference type="EMBL" id="NCVQ01000007">
    <property type="protein sequence ID" value="PWZ18213.1"/>
    <property type="molecule type" value="Genomic_DNA"/>
</dbReference>
<evidence type="ECO:0000313" key="5">
    <source>
        <dbReference type="Proteomes" id="UP000251960"/>
    </source>
</evidence>
<dbReference type="PANTHER" id="PTHR12770:SF5">
    <property type="entry name" value="PROTEIN ROOT UVB SENSITIVE 2, CHLOROPLASTIC"/>
    <property type="match status" value="1"/>
</dbReference>
<feature type="domain" description="Protein root UVB sensitive/RUS" evidence="3">
    <location>
        <begin position="242"/>
        <end position="334"/>
    </location>
</feature>
<evidence type="ECO:0000259" key="3">
    <source>
        <dbReference type="Pfam" id="PF04884"/>
    </source>
</evidence>
<dbReference type="Gene3D" id="3.90.25.10">
    <property type="entry name" value="UDP-galactose 4-epimerase, domain 1"/>
    <property type="match status" value="1"/>
</dbReference>
<dbReference type="InterPro" id="IPR036291">
    <property type="entry name" value="NAD(P)-bd_dom_sf"/>
</dbReference>
<reference evidence="4 5" key="1">
    <citation type="journal article" date="2018" name="Nat. Genet.">
        <title>Extensive intraspecific gene order and gene structural variations between Mo17 and other maize genomes.</title>
        <authorList>
            <person name="Sun S."/>
            <person name="Zhou Y."/>
            <person name="Chen J."/>
            <person name="Shi J."/>
            <person name="Zhao H."/>
            <person name="Zhao H."/>
            <person name="Song W."/>
            <person name="Zhang M."/>
            <person name="Cui Y."/>
            <person name="Dong X."/>
            <person name="Liu H."/>
            <person name="Ma X."/>
            <person name="Jiao Y."/>
            <person name="Wang B."/>
            <person name="Wei X."/>
            <person name="Stein J.C."/>
            <person name="Glaubitz J.C."/>
            <person name="Lu F."/>
            <person name="Yu G."/>
            <person name="Liang C."/>
            <person name="Fengler K."/>
            <person name="Li B."/>
            <person name="Rafalski A."/>
            <person name="Schnable P.S."/>
            <person name="Ware D.H."/>
            <person name="Buckler E.S."/>
            <person name="Lai J."/>
        </authorList>
    </citation>
    <scope>NUCLEOTIDE SEQUENCE [LARGE SCALE GENOMIC DNA]</scope>
    <source>
        <strain evidence="5">cv. Missouri 17</strain>
        <tissue evidence="4">Seedling</tissue>
    </source>
</reference>
<dbReference type="AlphaFoldDB" id="A0A3L6ECQ9"/>
<dbReference type="InterPro" id="IPR006968">
    <property type="entry name" value="RUS_fam"/>
</dbReference>
<organism evidence="4 5">
    <name type="scientific">Zea mays</name>
    <name type="common">Maize</name>
    <dbReference type="NCBI Taxonomy" id="4577"/>
    <lineage>
        <taxon>Eukaryota</taxon>
        <taxon>Viridiplantae</taxon>
        <taxon>Streptophyta</taxon>
        <taxon>Embryophyta</taxon>
        <taxon>Tracheophyta</taxon>
        <taxon>Spermatophyta</taxon>
        <taxon>Magnoliopsida</taxon>
        <taxon>Liliopsida</taxon>
        <taxon>Poales</taxon>
        <taxon>Poaceae</taxon>
        <taxon>PACMAD clade</taxon>
        <taxon>Panicoideae</taxon>
        <taxon>Andropogonodae</taxon>
        <taxon>Andropogoneae</taxon>
        <taxon>Tripsacinae</taxon>
        <taxon>Zea</taxon>
    </lineage>
</organism>
<feature type="compositionally biased region" description="Polar residues" evidence="2">
    <location>
        <begin position="1"/>
        <end position="43"/>
    </location>
</feature>
<dbReference type="ExpressionAtlas" id="A0A3L6ECQ9">
    <property type="expression patterns" value="baseline and differential"/>
</dbReference>
<name>A0A3L6ECQ9_MAIZE</name>
<proteinExistence type="inferred from homology"/>
<evidence type="ECO:0000313" key="4">
    <source>
        <dbReference type="EMBL" id="PWZ18213.1"/>
    </source>
</evidence>
<comment type="caution">
    <text evidence="4">The sequence shown here is derived from an EMBL/GenBank/DDBJ whole genome shotgun (WGS) entry which is preliminary data.</text>
</comment>
<feature type="region of interest" description="Disordered" evidence="2">
    <location>
        <begin position="1"/>
        <end position="46"/>
    </location>
</feature>
<sequence>MAENYASTLSERPSRTTSLSKRSPASRSWRSLASFTPAPQSPCSERFSKLHDKSVTTVKVIQDSRPIHDKLVDSFLNKFFPSGYPYSVNEGYLTYTKFRVLQHFSSAMLHVLSTQLVFQNRLLSVLSSLTSAHFNYARQLTAQVGCGSVLAVCCRFATYPDASNCCKLGKHMMTEMLKSKQILKDGMQHTRKLICSSMGARMDSEPKSWRILGLTAYVLYGCHCLGSHFTIFPIICLYCSILTADVLYDLGTALEVVSPLCPQLFLEVAGLGNFAKGMVVVAARATRLPIYSSFAKEGNLSDLFAKGEAISTLFNVMGIGAGIGLASTVCSTTQGKEVPLLEKYKCRSVNEFVDACKKATGVNIKIEYLNRRPGDYAEVYSDPRKINKELNWTAQYTDLKESQSVAWRWQKSHPRGYEAKLNIAC</sequence>
<accession>A0A3L6ECQ9</accession>
<dbReference type="SUPFAM" id="SSF51735">
    <property type="entry name" value="NAD(P)-binding Rossmann-fold domains"/>
    <property type="match status" value="1"/>
</dbReference>
<dbReference type="PANTHER" id="PTHR12770">
    <property type="entry name" value="RUS1 FAMILY PROTEIN C16ORF58"/>
    <property type="match status" value="1"/>
</dbReference>